<evidence type="ECO:0000256" key="3">
    <source>
        <dbReference type="ARBA" id="ARBA00022598"/>
    </source>
</evidence>
<dbReference type="EMBL" id="CAFBRU010000018">
    <property type="protein sequence ID" value="CAB5107007.1"/>
    <property type="molecule type" value="Genomic_DNA"/>
</dbReference>
<dbReference type="SUPFAM" id="SSF52374">
    <property type="entry name" value="Nucleotidylyl transferase"/>
    <property type="match status" value="1"/>
</dbReference>
<dbReference type="FunFam" id="3.90.740.10:FF:000005">
    <property type="entry name" value="Valine--tRNA ligase, mitochondrial"/>
    <property type="match status" value="1"/>
</dbReference>
<dbReference type="InterPro" id="IPR002303">
    <property type="entry name" value="Valyl-tRNA_ligase"/>
</dbReference>
<dbReference type="InterPro" id="IPR037118">
    <property type="entry name" value="Val-tRNA_synth_C_sf"/>
</dbReference>
<dbReference type="PANTHER" id="PTHR11946">
    <property type="entry name" value="VALYL-TRNA SYNTHETASES"/>
    <property type="match status" value="1"/>
</dbReference>
<evidence type="ECO:0000256" key="4">
    <source>
        <dbReference type="ARBA" id="ARBA00022741"/>
    </source>
</evidence>
<dbReference type="Pfam" id="PF10458">
    <property type="entry name" value="Val_tRNA-synt_C"/>
    <property type="match status" value="1"/>
</dbReference>
<dbReference type="InterPro" id="IPR013155">
    <property type="entry name" value="M/V/L/I-tRNA-synth_anticd-bd"/>
</dbReference>
<dbReference type="SUPFAM" id="SSF47323">
    <property type="entry name" value="Anticodon-binding domain of a subclass of class I aminoacyl-tRNA synthetases"/>
    <property type="match status" value="1"/>
</dbReference>
<dbReference type="GO" id="GO:0005524">
    <property type="term" value="F:ATP binding"/>
    <property type="evidence" value="ECO:0007669"/>
    <property type="project" value="UniProtKB-KW"/>
</dbReference>
<dbReference type="FunFam" id="1.10.287.380:FF:000001">
    <property type="entry name" value="Valine--tRNA ligase"/>
    <property type="match status" value="1"/>
</dbReference>
<evidence type="ECO:0000256" key="7">
    <source>
        <dbReference type="ARBA" id="ARBA00023054"/>
    </source>
</evidence>
<dbReference type="PRINTS" id="PR00986">
    <property type="entry name" value="TRNASYNTHVAL"/>
</dbReference>
<feature type="domain" description="Valyl-tRNA synthetase tRNA-binding arm" evidence="13">
    <location>
        <begin position="799"/>
        <end position="863"/>
    </location>
</feature>
<accession>A0A6J6DCM6</accession>
<dbReference type="NCBIfam" id="TIGR00422">
    <property type="entry name" value="valS"/>
    <property type="match status" value="1"/>
</dbReference>
<dbReference type="Gene3D" id="1.10.730.10">
    <property type="entry name" value="Isoleucyl-tRNA Synthetase, Domain 1"/>
    <property type="match status" value="1"/>
</dbReference>
<evidence type="ECO:0000259" key="12">
    <source>
        <dbReference type="Pfam" id="PF08264"/>
    </source>
</evidence>
<evidence type="ECO:0000256" key="2">
    <source>
        <dbReference type="ARBA" id="ARBA00022490"/>
    </source>
</evidence>
<dbReference type="CDD" id="cd00817">
    <property type="entry name" value="ValRS_core"/>
    <property type="match status" value="1"/>
</dbReference>
<dbReference type="InterPro" id="IPR014729">
    <property type="entry name" value="Rossmann-like_a/b/a_fold"/>
</dbReference>
<dbReference type="Gene3D" id="3.40.50.620">
    <property type="entry name" value="HUPs"/>
    <property type="match status" value="2"/>
</dbReference>
<evidence type="ECO:0000256" key="1">
    <source>
        <dbReference type="ARBA" id="ARBA00013169"/>
    </source>
</evidence>
<evidence type="ECO:0000256" key="8">
    <source>
        <dbReference type="ARBA" id="ARBA00023146"/>
    </source>
</evidence>
<name>A0A6J6DCM6_9ZZZZ</name>
<keyword evidence="5" id="KW-0067">ATP-binding</keyword>
<evidence type="ECO:0000313" key="15">
    <source>
        <dbReference type="EMBL" id="CAB5107007.1"/>
    </source>
</evidence>
<comment type="catalytic activity">
    <reaction evidence="10">
        <text>tRNA(Val) + L-valine + ATP = L-valyl-tRNA(Val) + AMP + diphosphate</text>
        <dbReference type="Rhea" id="RHEA:10704"/>
        <dbReference type="Rhea" id="RHEA-COMP:9672"/>
        <dbReference type="Rhea" id="RHEA-COMP:9708"/>
        <dbReference type="ChEBI" id="CHEBI:30616"/>
        <dbReference type="ChEBI" id="CHEBI:33019"/>
        <dbReference type="ChEBI" id="CHEBI:57762"/>
        <dbReference type="ChEBI" id="CHEBI:78442"/>
        <dbReference type="ChEBI" id="CHEBI:78537"/>
        <dbReference type="ChEBI" id="CHEBI:456215"/>
        <dbReference type="EC" id="6.1.1.9"/>
    </reaction>
</comment>
<dbReference type="Gene3D" id="1.10.287.380">
    <property type="entry name" value="Valyl-tRNA synthetase, C-terminal domain"/>
    <property type="match status" value="1"/>
</dbReference>
<dbReference type="Pfam" id="PF00133">
    <property type="entry name" value="tRNA-synt_1"/>
    <property type="match status" value="2"/>
</dbReference>
<evidence type="ECO:0000256" key="5">
    <source>
        <dbReference type="ARBA" id="ARBA00022840"/>
    </source>
</evidence>
<evidence type="ECO:0000259" key="13">
    <source>
        <dbReference type="Pfam" id="PF10458"/>
    </source>
</evidence>
<dbReference type="InterPro" id="IPR010978">
    <property type="entry name" value="tRNA-bd_arm"/>
</dbReference>
<dbReference type="InterPro" id="IPR002300">
    <property type="entry name" value="aa-tRNA-synth_Ia"/>
</dbReference>
<dbReference type="GO" id="GO:0002161">
    <property type="term" value="F:aminoacyl-tRNA deacylase activity"/>
    <property type="evidence" value="ECO:0007669"/>
    <property type="project" value="InterPro"/>
</dbReference>
<protein>
    <recommendedName>
        <fullName evidence="1">valine--tRNA ligase</fullName>
        <ecNumber evidence="1">6.1.1.9</ecNumber>
    </recommendedName>
    <alternativeName>
        <fullName evidence="9">Valyl-tRNA synthetase</fullName>
    </alternativeName>
</protein>
<proteinExistence type="inferred from homology"/>
<dbReference type="InterPro" id="IPR009008">
    <property type="entry name" value="Val/Leu/Ile-tRNA-synth_edit"/>
</dbReference>
<dbReference type="AlphaFoldDB" id="A0A6J6DCM6"/>
<dbReference type="NCBIfam" id="NF004349">
    <property type="entry name" value="PRK05729.1"/>
    <property type="match status" value="1"/>
</dbReference>
<keyword evidence="2" id="KW-0963">Cytoplasm</keyword>
<dbReference type="GO" id="GO:0006438">
    <property type="term" value="P:valyl-tRNA aminoacylation"/>
    <property type="evidence" value="ECO:0007669"/>
    <property type="project" value="InterPro"/>
</dbReference>
<dbReference type="HAMAP" id="MF_02004">
    <property type="entry name" value="Val_tRNA_synth_type1"/>
    <property type="match status" value="1"/>
</dbReference>
<evidence type="ECO:0000259" key="11">
    <source>
        <dbReference type="Pfam" id="PF00133"/>
    </source>
</evidence>
<gene>
    <name evidence="14" type="ORF">UFOPK1599_00606</name>
    <name evidence="15" type="ORF">UFOPK4420_00287</name>
</gene>
<keyword evidence="8" id="KW-0030">Aminoacyl-tRNA synthetase</keyword>
<feature type="domain" description="Aminoacyl-tRNA synthetase class Ia" evidence="11">
    <location>
        <begin position="440"/>
        <end position="560"/>
    </location>
</feature>
<evidence type="ECO:0000256" key="10">
    <source>
        <dbReference type="ARBA" id="ARBA00047552"/>
    </source>
</evidence>
<organism evidence="14">
    <name type="scientific">freshwater metagenome</name>
    <dbReference type="NCBI Taxonomy" id="449393"/>
    <lineage>
        <taxon>unclassified sequences</taxon>
        <taxon>metagenomes</taxon>
        <taxon>ecological metagenomes</taxon>
    </lineage>
</organism>
<dbReference type="SUPFAM" id="SSF50677">
    <property type="entry name" value="ValRS/IleRS/LeuRS editing domain"/>
    <property type="match status" value="1"/>
</dbReference>
<dbReference type="GO" id="GO:0004832">
    <property type="term" value="F:valine-tRNA ligase activity"/>
    <property type="evidence" value="ECO:0007669"/>
    <property type="project" value="UniProtKB-EC"/>
</dbReference>
<dbReference type="PROSITE" id="PS00178">
    <property type="entry name" value="AA_TRNA_LIGASE_I"/>
    <property type="match status" value="1"/>
</dbReference>
<reference evidence="14" key="1">
    <citation type="submission" date="2020-05" db="EMBL/GenBank/DDBJ databases">
        <authorList>
            <person name="Chiriac C."/>
            <person name="Salcher M."/>
            <person name="Ghai R."/>
            <person name="Kavagutti S V."/>
        </authorList>
    </citation>
    <scope>NUCLEOTIDE SEQUENCE</scope>
</reference>
<keyword evidence="4" id="KW-0547">Nucleotide-binding</keyword>
<dbReference type="InterPro" id="IPR033705">
    <property type="entry name" value="Anticodon_Ia_Val"/>
</dbReference>
<dbReference type="CDD" id="cd07962">
    <property type="entry name" value="Anticodon_Ia_Val"/>
    <property type="match status" value="1"/>
</dbReference>
<keyword evidence="7" id="KW-0175">Coiled coil</keyword>
<dbReference type="PANTHER" id="PTHR11946:SF93">
    <property type="entry name" value="VALINE--TRNA LIGASE, CHLOROPLASTIC_MITOCHONDRIAL 2"/>
    <property type="match status" value="1"/>
</dbReference>
<sequence length="865" mass="97375">MSGDNKKELAATFSPAEIEGRLYKKWQDAGYFKADAKSKKPPFTIVIPPPNVTGSLHIGHALDHTIQDLLIRMKRMKGFEALWLPGMDHAGIATQNVVEKQLAAQGKSRHDLGREAFVEKVWQWKAESGGAILDQMKRLGDSVDWDREAFTMDPKLSKAVLTIFKRLYEKELIYRAERIINWCPRCLTALSDIEVEHKDDAGEFVSIKYGNDELNITVATTRAETMLGDGAVAVNPTDERYKHLVGKKVLLPLVDRMIPIIADELVDPEFGTGAVKVTAAHDPNDFEMGMRHGVELVVIMNEHGVMAGTGTKFDGLDRFEARKAVVEELRKQGRVVAEKRPYVHAVGHCQRCDTTVEPRLSKQWFVKVAPLAKAAGEAVRDGRVKIEPEQMSPRYFEWVDNMHDWCISRQLWWGHRIPVFYGPNDEVIVCGPDEKPPAGYTQDPDVLDTWFSSALWPFSTLGWPEESDDLKKFYPTSVLVTGYDILFFWVARMMIMGLFAMDGKQPFDVIALHGLVRDQFGKKMSKSRGNTVDPIEFMDKYGSDALRFTLARGANPGTDQALAEDWVAGSRNFATKLWNATRFGMLNGANVSGDLAPRKELNAIDNWILTRLDQTVTDCDELFEKFEFAKACDLIYHFAWDDLCDWYLELSKSTFTEAGAGAKKSARVLGEVLDQLFRLMHPVMPFITEELWCSLTNNESLMIASWPKSDLSAQDQESVKLVAKMQEIVTEIRRFRNDQGIKSTAKVNAKFTGLKEAGLESYESALRHIVKCEAGGDKFTAKTQIGNVTVEFDLTGAIDLVAERSRLSKDLQTAQKDRDTAKVKLDNEGFMAKAPMEVVTEIRQRLAQTTEDIARITALLEKLPK</sequence>
<evidence type="ECO:0000256" key="6">
    <source>
        <dbReference type="ARBA" id="ARBA00022917"/>
    </source>
</evidence>
<dbReference type="SUPFAM" id="SSF46589">
    <property type="entry name" value="tRNA-binding arm"/>
    <property type="match status" value="1"/>
</dbReference>
<dbReference type="InterPro" id="IPR019499">
    <property type="entry name" value="Val-tRNA_synth_tRNA-bd"/>
</dbReference>
<keyword evidence="6" id="KW-0648">Protein biosynthesis</keyword>
<evidence type="ECO:0000256" key="9">
    <source>
        <dbReference type="ARBA" id="ARBA00029936"/>
    </source>
</evidence>
<feature type="domain" description="Aminoacyl-tRNA synthetase class Ia" evidence="11">
    <location>
        <begin position="22"/>
        <end position="430"/>
    </location>
</feature>
<dbReference type="EC" id="6.1.1.9" evidence="1"/>
<dbReference type="FunFam" id="3.40.50.620:FF:000098">
    <property type="entry name" value="Valine--tRNA ligase"/>
    <property type="match status" value="1"/>
</dbReference>
<dbReference type="FunFam" id="3.40.50.620:FF:000129">
    <property type="entry name" value="Valine--tRNA ligase"/>
    <property type="match status" value="1"/>
</dbReference>
<feature type="domain" description="Methionyl/Valyl/Leucyl/Isoleucyl-tRNA synthetase anticodon-binding" evidence="12">
    <location>
        <begin position="605"/>
        <end position="747"/>
    </location>
</feature>
<dbReference type="Pfam" id="PF08264">
    <property type="entry name" value="Anticodon_1"/>
    <property type="match status" value="1"/>
</dbReference>
<keyword evidence="3" id="KW-0436">Ligase</keyword>
<dbReference type="InterPro" id="IPR001412">
    <property type="entry name" value="aa-tRNA-synth_I_CS"/>
</dbReference>
<dbReference type="EMBL" id="CAEZTE010000023">
    <property type="protein sequence ID" value="CAB4561750.1"/>
    <property type="molecule type" value="Genomic_DNA"/>
</dbReference>
<dbReference type="GO" id="GO:0005829">
    <property type="term" value="C:cytosol"/>
    <property type="evidence" value="ECO:0007669"/>
    <property type="project" value="TreeGrafter"/>
</dbReference>
<evidence type="ECO:0000313" key="14">
    <source>
        <dbReference type="EMBL" id="CAB4561750.1"/>
    </source>
</evidence>
<dbReference type="InterPro" id="IPR009080">
    <property type="entry name" value="tRNAsynth_Ia_anticodon-bd"/>
</dbReference>